<dbReference type="PANTHER" id="PTHR33713:SF10">
    <property type="entry name" value="ANTITOXIN YAFN"/>
    <property type="match status" value="1"/>
</dbReference>
<dbReference type="InterPro" id="IPR036165">
    <property type="entry name" value="YefM-like_sf"/>
</dbReference>
<evidence type="ECO:0000313" key="3">
    <source>
        <dbReference type="EMBL" id="MDM8270352.1"/>
    </source>
</evidence>
<dbReference type="SUPFAM" id="SSF143120">
    <property type="entry name" value="YefM-like"/>
    <property type="match status" value="1"/>
</dbReference>
<accession>A0ABT7V176</accession>
<keyword evidence="4" id="KW-1185">Reference proteome</keyword>
<dbReference type="InterPro" id="IPR006442">
    <property type="entry name" value="Antitoxin_Phd/YefM"/>
</dbReference>
<name>A0ABT7V176_9ACTN</name>
<dbReference type="Proteomes" id="UP001529256">
    <property type="component" value="Unassembled WGS sequence"/>
</dbReference>
<dbReference type="NCBIfam" id="TIGR01552">
    <property type="entry name" value="phd_fam"/>
    <property type="match status" value="1"/>
</dbReference>
<dbReference type="EMBL" id="JAUDEA010000001">
    <property type="protein sequence ID" value="MDM8270352.1"/>
    <property type="molecule type" value="Genomic_DNA"/>
</dbReference>
<gene>
    <name evidence="3" type="ORF">QUW25_01430</name>
</gene>
<dbReference type="RefSeq" id="WP_289510452.1">
    <property type="nucleotide sequence ID" value="NZ_JAUDEA010000001.1"/>
</dbReference>
<sequence length="110" mass="12320">MSGMADLLDNLVPVSDLQRSASATLDRVREGSPVVIMRRGVPAAVMITPEEWREYERLREDAEDAADLALAKERLAKWDGDTTSLRRFEDVMSELGVTDKELEGVEVELE</sequence>
<dbReference type="InterPro" id="IPR051405">
    <property type="entry name" value="phD/YefM_antitoxin"/>
</dbReference>
<comment type="function">
    <text evidence="2">Antitoxin component of a type II toxin-antitoxin (TA) system.</text>
</comment>
<dbReference type="PANTHER" id="PTHR33713">
    <property type="entry name" value="ANTITOXIN YAFN-RELATED"/>
    <property type="match status" value="1"/>
</dbReference>
<comment type="caution">
    <text evidence="3">The sequence shown here is derived from an EMBL/GenBank/DDBJ whole genome shotgun (WGS) entry which is preliminary data.</text>
</comment>
<evidence type="ECO:0000313" key="4">
    <source>
        <dbReference type="Proteomes" id="UP001529256"/>
    </source>
</evidence>
<comment type="similarity">
    <text evidence="1 2">Belongs to the phD/YefM antitoxin family.</text>
</comment>
<evidence type="ECO:0000256" key="1">
    <source>
        <dbReference type="ARBA" id="ARBA00009981"/>
    </source>
</evidence>
<proteinExistence type="inferred from homology"/>
<evidence type="ECO:0000256" key="2">
    <source>
        <dbReference type="RuleBase" id="RU362080"/>
    </source>
</evidence>
<reference evidence="4" key="2">
    <citation type="submission" date="2023-06" db="EMBL/GenBank/DDBJ databases">
        <title>Identification and characterization of horizontal gene transfer across gut microbiota members of farm animals based on homology search.</title>
        <authorList>
            <person name="Zeman M."/>
            <person name="Kubasova T."/>
            <person name="Jahodarova E."/>
            <person name="Nykrynova M."/>
            <person name="Rychlik I."/>
        </authorList>
    </citation>
    <scope>NUCLEOTIDE SEQUENCE [LARGE SCALE GENOMIC DNA]</scope>
    <source>
        <strain evidence="4">153_Feed</strain>
    </source>
</reference>
<dbReference type="Gene3D" id="3.40.1620.10">
    <property type="entry name" value="YefM-like domain"/>
    <property type="match status" value="1"/>
</dbReference>
<reference evidence="3 4" key="1">
    <citation type="submission" date="2023-06" db="EMBL/GenBank/DDBJ databases">
        <title>Identification and characterization of horizontal gene transfer across gut microbiota members of farm animals based on homology search.</title>
        <authorList>
            <person name="Schwarzerova J."/>
            <person name="Nykrynova M."/>
            <person name="Jureckova K."/>
            <person name="Cejkova D."/>
            <person name="Rychlik I."/>
        </authorList>
    </citation>
    <scope>NUCLEOTIDE SEQUENCE [LARGE SCALE GENOMIC DNA]</scope>
    <source>
        <strain evidence="3 4">153_Feed</strain>
    </source>
</reference>
<reference evidence="3 4" key="3">
    <citation type="submission" date="2023-06" db="EMBL/GenBank/DDBJ databases">
        <authorList>
            <person name="Zeman M."/>
            <person name="Kubasova T."/>
            <person name="Jahodarova E."/>
            <person name="Nykrynova M."/>
            <person name="Rychlik I."/>
        </authorList>
    </citation>
    <scope>NUCLEOTIDE SEQUENCE [LARGE SCALE GENOMIC DNA]</scope>
    <source>
        <strain evidence="3 4">153_Feed</strain>
    </source>
</reference>
<organism evidence="3 4">
    <name type="scientific">Thermophilibacter provencensis</name>
    <dbReference type="NCBI Taxonomy" id="1852386"/>
    <lineage>
        <taxon>Bacteria</taxon>
        <taxon>Bacillati</taxon>
        <taxon>Actinomycetota</taxon>
        <taxon>Coriobacteriia</taxon>
        <taxon>Coriobacteriales</taxon>
        <taxon>Atopobiaceae</taxon>
        <taxon>Thermophilibacter</taxon>
    </lineage>
</organism>
<protein>
    <recommendedName>
        <fullName evidence="2">Antitoxin</fullName>
    </recommendedName>
</protein>
<dbReference type="Pfam" id="PF02604">
    <property type="entry name" value="PhdYeFM_antitox"/>
    <property type="match status" value="1"/>
</dbReference>